<dbReference type="AlphaFoldDB" id="B7J6U2"/>
<evidence type="ECO:0000313" key="1">
    <source>
        <dbReference type="EMBL" id="ACK80609.1"/>
    </source>
</evidence>
<dbReference type="EMBL" id="CP001219">
    <property type="protein sequence ID" value="ACK80609.1"/>
    <property type="molecule type" value="Genomic_DNA"/>
</dbReference>
<keyword evidence="2" id="KW-1185">Reference proteome</keyword>
<dbReference type="RefSeq" id="WP_009564254.1">
    <property type="nucleotide sequence ID" value="NC_011761.1"/>
</dbReference>
<organism evidence="1 2">
    <name type="scientific">Acidithiobacillus ferrooxidans (strain ATCC 23270 / DSM 14882 / CIP 104768 / NCIMB 8455)</name>
    <name type="common">Ferrobacillus ferrooxidans (strain ATCC 23270)</name>
    <dbReference type="NCBI Taxonomy" id="243159"/>
    <lineage>
        <taxon>Bacteria</taxon>
        <taxon>Pseudomonadati</taxon>
        <taxon>Pseudomonadota</taxon>
        <taxon>Acidithiobacillia</taxon>
        <taxon>Acidithiobacillales</taxon>
        <taxon>Acidithiobacillaceae</taxon>
        <taxon>Acidithiobacillus</taxon>
    </lineage>
</organism>
<accession>B7J6U2</accession>
<sequence>MRLQGKTALITGATSGIGLATAELFLREGAGAWAAVSYA</sequence>
<dbReference type="STRING" id="243159.AFE_0883"/>
<dbReference type="PaxDb" id="243159-AFE_0883"/>
<dbReference type="eggNOG" id="COG4221">
    <property type="taxonomic scope" value="Bacteria"/>
</dbReference>
<dbReference type="GeneID" id="65280210"/>
<dbReference type="HOGENOM" id="CLU_010194_49_2_6"/>
<gene>
    <name evidence="1" type="ordered locus">AFE_0883</name>
</gene>
<dbReference type="Proteomes" id="UP000001362">
    <property type="component" value="Chromosome"/>
</dbReference>
<proteinExistence type="predicted"/>
<dbReference type="SUPFAM" id="SSF51735">
    <property type="entry name" value="NAD(P)-binding Rossmann-fold domains"/>
    <property type="match status" value="1"/>
</dbReference>
<evidence type="ECO:0000313" key="2">
    <source>
        <dbReference type="Proteomes" id="UP000001362"/>
    </source>
</evidence>
<dbReference type="InterPro" id="IPR036291">
    <property type="entry name" value="NAD(P)-bd_dom_sf"/>
</dbReference>
<dbReference type="KEGG" id="afr:AFE_0883"/>
<protein>
    <recommendedName>
        <fullName evidence="3">Oxidoreductase</fullName>
    </recommendedName>
</protein>
<name>B7J6U2_ACIF2</name>
<reference evidence="1 2" key="1">
    <citation type="journal article" date="2008" name="BMC Genomics">
        <title>Acidithiobacillus ferrooxidans metabolism: from genome sequence to industrial applications.</title>
        <authorList>
            <person name="Valdes J."/>
            <person name="Pedroso I."/>
            <person name="Quatrini R."/>
            <person name="Dodson R.J."/>
            <person name="Tettelin H."/>
            <person name="Blake R.II."/>
            <person name="Eisen J.A."/>
            <person name="Holmes D.S."/>
        </authorList>
    </citation>
    <scope>NUCLEOTIDE SEQUENCE [LARGE SCALE GENOMIC DNA]</scope>
    <source>
        <strain evidence="2">ATCC 23270 / DSM 14882 / CIP 104768 / NCIMB 8455</strain>
    </source>
</reference>
<dbReference type="Gene3D" id="3.40.50.720">
    <property type="entry name" value="NAD(P)-binding Rossmann-like Domain"/>
    <property type="match status" value="1"/>
</dbReference>
<evidence type="ECO:0008006" key="3">
    <source>
        <dbReference type="Google" id="ProtNLM"/>
    </source>
</evidence>